<keyword evidence="1" id="KW-0472">Membrane</keyword>
<dbReference type="EMBL" id="CAOQHR010000008">
    <property type="protein sequence ID" value="CAI6338544.1"/>
    <property type="molecule type" value="Genomic_DNA"/>
</dbReference>
<evidence type="ECO:0000256" key="1">
    <source>
        <dbReference type="SAM" id="Phobius"/>
    </source>
</evidence>
<gene>
    <name evidence="2" type="ORF">PDIGIT_LOCUS11674</name>
</gene>
<organism evidence="2 3">
    <name type="scientific">Periconia digitata</name>
    <dbReference type="NCBI Taxonomy" id="1303443"/>
    <lineage>
        <taxon>Eukaryota</taxon>
        <taxon>Fungi</taxon>
        <taxon>Dikarya</taxon>
        <taxon>Ascomycota</taxon>
        <taxon>Pezizomycotina</taxon>
        <taxon>Dothideomycetes</taxon>
        <taxon>Pleosporomycetidae</taxon>
        <taxon>Pleosporales</taxon>
        <taxon>Massarineae</taxon>
        <taxon>Periconiaceae</taxon>
        <taxon>Periconia</taxon>
    </lineage>
</organism>
<protein>
    <submittedName>
        <fullName evidence="2">Uncharacterized protein</fullName>
    </submittedName>
</protein>
<keyword evidence="1" id="KW-1133">Transmembrane helix</keyword>
<dbReference type="AlphaFoldDB" id="A0A9W4UMR9"/>
<evidence type="ECO:0000313" key="2">
    <source>
        <dbReference type="EMBL" id="CAI6338544.1"/>
    </source>
</evidence>
<reference evidence="2" key="1">
    <citation type="submission" date="2023-01" db="EMBL/GenBank/DDBJ databases">
        <authorList>
            <person name="Van Ghelder C."/>
            <person name="Rancurel C."/>
        </authorList>
    </citation>
    <scope>NUCLEOTIDE SEQUENCE</scope>
    <source>
        <strain evidence="2">CNCM I-4278</strain>
    </source>
</reference>
<feature type="transmembrane region" description="Helical" evidence="1">
    <location>
        <begin position="34"/>
        <end position="56"/>
    </location>
</feature>
<sequence length="66" mass="7312">MAMAEKWKFHIALAIPPHADITNSDIASPTISTLIGFVTRAILVGFLTQHIMGMCLRDIMRSLRMG</sequence>
<accession>A0A9W4UMR9</accession>
<name>A0A9W4UMR9_9PLEO</name>
<evidence type="ECO:0000313" key="3">
    <source>
        <dbReference type="Proteomes" id="UP001152607"/>
    </source>
</evidence>
<keyword evidence="3" id="KW-1185">Reference proteome</keyword>
<proteinExistence type="predicted"/>
<comment type="caution">
    <text evidence="2">The sequence shown here is derived from an EMBL/GenBank/DDBJ whole genome shotgun (WGS) entry which is preliminary data.</text>
</comment>
<keyword evidence="1" id="KW-0812">Transmembrane</keyword>
<dbReference type="Proteomes" id="UP001152607">
    <property type="component" value="Unassembled WGS sequence"/>
</dbReference>